<feature type="transmembrane region" description="Helical" evidence="7">
    <location>
        <begin position="54"/>
        <end position="79"/>
    </location>
</feature>
<evidence type="ECO:0000256" key="4">
    <source>
        <dbReference type="ARBA" id="ARBA00022989"/>
    </source>
</evidence>
<sequence length="569" mass="61142">MAKESIHTRTNEKATDAENKEKSSPDKDHIGNDRAFKGDDSDGRVNWTIRNKMAALTLGMLYIGSQIVLYMVGAELAYIEVALAVKGRVGWLTVSNTLAITAIAPFTGYLQDVVGRREITLIGSGFVCIGITLVASAHGFGQAVVGMAISGAGAGICELTALAGVSDIVSVKHRGYGVALMMACILPFTPYVIYGQLISSRSNWRWGIWLCLFYNLVVLVGLITTYHPKGHPRMEGVTKRKIASRIDYIGALLSIIGLTILLIALQAGGYSHPWNSTFVLTQLIIGIISLGGWIVWEWKYAQYPMVPKQIFQGQRVVALAFFIAFVGGINFYSLINFYPLSFATMYNPDPIQIGLKGLGYGISVTVGAMFFNALISTSIEVKWILLASATLMTIFGAALINANPTNGSFVIAMGTLAGFGVGGILVPAATVALVVVPDSLLATTAALSLSIRTLGGTIGYTIYLAVFMNKLSTNLPNSVARYVTEAGLSGKDVENFVTIFLTDPANIDNVPGYTVEIAAAANLGSRWGYSESLKWVWVTSVPFGVLAMVACCLLPSIKKWQTRRIAVEL</sequence>
<dbReference type="EMBL" id="JAVRRD010000022">
    <property type="protein sequence ID" value="KAK5048186.1"/>
    <property type="molecule type" value="Genomic_DNA"/>
</dbReference>
<feature type="transmembrane region" description="Helical" evidence="7">
    <location>
        <begin position="383"/>
        <end position="402"/>
    </location>
</feature>
<feature type="transmembrane region" description="Helical" evidence="7">
    <location>
        <begin position="246"/>
        <end position="265"/>
    </location>
</feature>
<dbReference type="Proteomes" id="UP001358417">
    <property type="component" value="Unassembled WGS sequence"/>
</dbReference>
<feature type="transmembrane region" description="Helical" evidence="7">
    <location>
        <begin position="119"/>
        <end position="137"/>
    </location>
</feature>
<dbReference type="InterPro" id="IPR010573">
    <property type="entry name" value="MFS_Str1/Tri12-like"/>
</dbReference>
<keyword evidence="10" id="KW-1185">Reference proteome</keyword>
<dbReference type="GO" id="GO:0005886">
    <property type="term" value="C:plasma membrane"/>
    <property type="evidence" value="ECO:0007669"/>
    <property type="project" value="TreeGrafter"/>
</dbReference>
<dbReference type="InterPro" id="IPR020846">
    <property type="entry name" value="MFS_dom"/>
</dbReference>
<evidence type="ECO:0000256" key="2">
    <source>
        <dbReference type="ARBA" id="ARBA00022448"/>
    </source>
</evidence>
<gene>
    <name evidence="9" type="ORF">LTR84_005856</name>
</gene>
<keyword evidence="3 7" id="KW-0812">Transmembrane</keyword>
<feature type="transmembrane region" description="Helical" evidence="7">
    <location>
        <begin position="449"/>
        <end position="468"/>
    </location>
</feature>
<keyword evidence="2" id="KW-0813">Transport</keyword>
<evidence type="ECO:0000256" key="3">
    <source>
        <dbReference type="ARBA" id="ARBA00022692"/>
    </source>
</evidence>
<dbReference type="AlphaFoldDB" id="A0AAV9N2D5"/>
<name>A0AAV9N2D5_9EURO</name>
<evidence type="ECO:0000256" key="6">
    <source>
        <dbReference type="SAM" id="MobiDB-lite"/>
    </source>
</evidence>
<keyword evidence="5 7" id="KW-0472">Membrane</keyword>
<dbReference type="SUPFAM" id="SSF103473">
    <property type="entry name" value="MFS general substrate transporter"/>
    <property type="match status" value="1"/>
</dbReference>
<feature type="transmembrane region" description="Helical" evidence="7">
    <location>
        <begin position="408"/>
        <end position="437"/>
    </location>
</feature>
<evidence type="ECO:0000256" key="1">
    <source>
        <dbReference type="ARBA" id="ARBA00004141"/>
    </source>
</evidence>
<evidence type="ECO:0000313" key="9">
    <source>
        <dbReference type="EMBL" id="KAK5048186.1"/>
    </source>
</evidence>
<evidence type="ECO:0000256" key="7">
    <source>
        <dbReference type="SAM" id="Phobius"/>
    </source>
</evidence>
<protein>
    <recommendedName>
        <fullName evidence="8">Major facilitator superfamily (MFS) profile domain-containing protein</fullName>
    </recommendedName>
</protein>
<accession>A0AAV9N2D5</accession>
<dbReference type="PANTHER" id="PTHR23501:SF109">
    <property type="entry name" value="MAJOR FACILITATOR SUPERFAMILY (MFS) PROFILE DOMAIN-CONTAINING PROTEIN-RELATED"/>
    <property type="match status" value="1"/>
</dbReference>
<dbReference type="Pfam" id="PF06609">
    <property type="entry name" value="TRI12"/>
    <property type="match status" value="1"/>
</dbReference>
<feature type="transmembrane region" description="Helical" evidence="7">
    <location>
        <begin position="535"/>
        <end position="554"/>
    </location>
</feature>
<feature type="transmembrane region" description="Helical" evidence="7">
    <location>
        <begin position="316"/>
        <end position="338"/>
    </location>
</feature>
<feature type="domain" description="Major facilitator superfamily (MFS) profile" evidence="8">
    <location>
        <begin position="52"/>
        <end position="559"/>
    </location>
</feature>
<feature type="transmembrane region" description="Helical" evidence="7">
    <location>
        <begin position="175"/>
        <end position="194"/>
    </location>
</feature>
<feature type="transmembrane region" description="Helical" evidence="7">
    <location>
        <begin position="91"/>
        <end position="110"/>
    </location>
</feature>
<dbReference type="RefSeq" id="XP_064703644.1">
    <property type="nucleotide sequence ID" value="XM_064849420.1"/>
</dbReference>
<dbReference type="InterPro" id="IPR036259">
    <property type="entry name" value="MFS_trans_sf"/>
</dbReference>
<comment type="caution">
    <text evidence="9">The sequence shown here is derived from an EMBL/GenBank/DDBJ whole genome shotgun (WGS) entry which is preliminary data.</text>
</comment>
<feature type="transmembrane region" description="Helical" evidence="7">
    <location>
        <begin position="143"/>
        <end position="163"/>
    </location>
</feature>
<dbReference type="PANTHER" id="PTHR23501">
    <property type="entry name" value="MAJOR FACILITATOR SUPERFAMILY"/>
    <property type="match status" value="1"/>
</dbReference>
<feature type="transmembrane region" description="Helical" evidence="7">
    <location>
        <begin position="206"/>
        <end position="226"/>
    </location>
</feature>
<dbReference type="GO" id="GO:0022857">
    <property type="term" value="F:transmembrane transporter activity"/>
    <property type="evidence" value="ECO:0007669"/>
    <property type="project" value="InterPro"/>
</dbReference>
<feature type="region of interest" description="Disordered" evidence="6">
    <location>
        <begin position="1"/>
        <end position="37"/>
    </location>
</feature>
<dbReference type="GeneID" id="89974030"/>
<organism evidence="9 10">
    <name type="scientific">Exophiala bonariae</name>
    <dbReference type="NCBI Taxonomy" id="1690606"/>
    <lineage>
        <taxon>Eukaryota</taxon>
        <taxon>Fungi</taxon>
        <taxon>Dikarya</taxon>
        <taxon>Ascomycota</taxon>
        <taxon>Pezizomycotina</taxon>
        <taxon>Eurotiomycetes</taxon>
        <taxon>Chaetothyriomycetidae</taxon>
        <taxon>Chaetothyriales</taxon>
        <taxon>Herpotrichiellaceae</taxon>
        <taxon>Exophiala</taxon>
    </lineage>
</organism>
<dbReference type="PROSITE" id="PS50850">
    <property type="entry name" value="MFS"/>
    <property type="match status" value="1"/>
</dbReference>
<evidence type="ECO:0000256" key="5">
    <source>
        <dbReference type="ARBA" id="ARBA00023136"/>
    </source>
</evidence>
<feature type="transmembrane region" description="Helical" evidence="7">
    <location>
        <begin position="277"/>
        <end position="296"/>
    </location>
</feature>
<proteinExistence type="predicted"/>
<feature type="transmembrane region" description="Helical" evidence="7">
    <location>
        <begin position="358"/>
        <end position="376"/>
    </location>
</feature>
<evidence type="ECO:0000259" key="8">
    <source>
        <dbReference type="PROSITE" id="PS50850"/>
    </source>
</evidence>
<dbReference type="Gene3D" id="1.20.1250.20">
    <property type="entry name" value="MFS general substrate transporter like domains"/>
    <property type="match status" value="1"/>
</dbReference>
<comment type="subcellular location">
    <subcellularLocation>
        <location evidence="1">Membrane</location>
        <topology evidence="1">Multi-pass membrane protein</topology>
    </subcellularLocation>
</comment>
<evidence type="ECO:0000313" key="10">
    <source>
        <dbReference type="Proteomes" id="UP001358417"/>
    </source>
</evidence>
<keyword evidence="4 7" id="KW-1133">Transmembrane helix</keyword>
<reference evidence="9 10" key="1">
    <citation type="submission" date="2023-08" db="EMBL/GenBank/DDBJ databases">
        <title>Black Yeasts Isolated from many extreme environments.</title>
        <authorList>
            <person name="Coleine C."/>
            <person name="Stajich J.E."/>
            <person name="Selbmann L."/>
        </authorList>
    </citation>
    <scope>NUCLEOTIDE SEQUENCE [LARGE SCALE GENOMIC DNA]</scope>
    <source>
        <strain evidence="9 10">CCFEE 5792</strain>
    </source>
</reference>